<dbReference type="InterPro" id="IPR042099">
    <property type="entry name" value="ANL_N_sf"/>
</dbReference>
<reference evidence="1 2" key="1">
    <citation type="submission" date="2014-12" db="EMBL/GenBank/DDBJ databases">
        <title>Draft genome sequences of 29 type strains of Enterococci.</title>
        <authorList>
            <person name="Zhong Z."/>
            <person name="Sun Z."/>
            <person name="Liu W."/>
            <person name="Zhang W."/>
            <person name="Zhang H."/>
        </authorList>
    </citation>
    <scope>NUCLEOTIDE SEQUENCE [LARGE SCALE GENOMIC DNA]</scope>
    <source>
        <strain evidence="1 2">DSM 17690</strain>
    </source>
</reference>
<dbReference type="Proteomes" id="UP000182149">
    <property type="component" value="Unassembled WGS sequence"/>
</dbReference>
<gene>
    <name evidence="1" type="ORF">RU93_GL000502</name>
</gene>
<evidence type="ECO:0000313" key="1">
    <source>
        <dbReference type="EMBL" id="OJG09863.1"/>
    </source>
</evidence>
<dbReference type="OrthoDB" id="580775at2"/>
<dbReference type="PANTHER" id="PTHR36932:SF1">
    <property type="entry name" value="CAPSULAR POLYSACCHARIDE BIOSYNTHESIS PROTEIN"/>
    <property type="match status" value="1"/>
</dbReference>
<name>A0A1L8QQS6_9ENTE</name>
<comment type="caution">
    <text evidence="1">The sequence shown here is derived from an EMBL/GenBank/DDBJ whole genome shotgun (WGS) entry which is preliminary data.</text>
</comment>
<dbReference type="EMBL" id="JXKD01000012">
    <property type="protein sequence ID" value="OJG09863.1"/>
    <property type="molecule type" value="Genomic_DNA"/>
</dbReference>
<proteinExistence type="predicted"/>
<organism evidence="1 2">
    <name type="scientific">Enterococcus aquimarinus</name>
    <dbReference type="NCBI Taxonomy" id="328396"/>
    <lineage>
        <taxon>Bacteria</taxon>
        <taxon>Bacillati</taxon>
        <taxon>Bacillota</taxon>
        <taxon>Bacilli</taxon>
        <taxon>Lactobacillales</taxon>
        <taxon>Enterococcaceae</taxon>
        <taxon>Enterococcus</taxon>
    </lineage>
</organism>
<dbReference type="RefSeq" id="WP_071875209.1">
    <property type="nucleotide sequence ID" value="NZ_JBHSHF010000016.1"/>
</dbReference>
<dbReference type="InterPro" id="IPR053158">
    <property type="entry name" value="CapK_Type1_Caps_Biosynth"/>
</dbReference>
<dbReference type="SUPFAM" id="SSF56801">
    <property type="entry name" value="Acetyl-CoA synthetase-like"/>
    <property type="match status" value="1"/>
</dbReference>
<keyword evidence="2" id="KW-1185">Reference proteome</keyword>
<dbReference type="Gene3D" id="3.40.50.12780">
    <property type="entry name" value="N-terminal domain of ligase-like"/>
    <property type="match status" value="1"/>
</dbReference>
<dbReference type="STRING" id="328396.RU93_GL000502"/>
<evidence type="ECO:0000313" key="2">
    <source>
        <dbReference type="Proteomes" id="UP000182149"/>
    </source>
</evidence>
<accession>A0A1L8QQS6</accession>
<protein>
    <submittedName>
        <fullName evidence="1">Synthetase-like protein</fullName>
    </submittedName>
</protein>
<sequence length="458" mass="53073">MGLLESFYDKSPIFFQNLMVSISGYLRNRTRYGKVYYEHREFLEKFDKLTLNEKLKIQEDKFIDFINYAYENSSFYKELYRDIDINSIKQMSDIKKLPIVDKEMIRANINQVNTVERMGAVEGHTGGTTGKSLVVLMTPEDMMKRMAMLDHFKSRVGFEHLKMKRATFNGKHIVPPNQKKKNFWRYNAACKQMIYSSFHLTEANMKFYVENLNKFQPDAIDGFFMSMCDVAGYIERHNIKLTFNPVAIFPTSETLTDSGRELLERVFGCKVYDQYASSEGAPFVTECEKQVLHVELASGVFEQFEENSDEVLVTSFTTHGTPLIRYRIGDSMTFDSDNTRCMCGMDSPIVKAIQGRKLDFLYTSDGAKINGGNVANLFKNMPNALIRAQTIQDEMNEITILLEVDKKIYKPEYDEMLEDEFLHKFGKGTKINIKHVDEIPREQSGKFRMIKNNVNSQK</sequence>
<dbReference type="PANTHER" id="PTHR36932">
    <property type="entry name" value="CAPSULAR POLYSACCHARIDE BIOSYNTHESIS PROTEIN"/>
    <property type="match status" value="1"/>
</dbReference>
<dbReference type="AlphaFoldDB" id="A0A1L8QQS6"/>